<evidence type="ECO:0000313" key="1">
    <source>
        <dbReference type="EMBL" id="GAK56561.1"/>
    </source>
</evidence>
<organism evidence="1">
    <name type="scientific">Vecturithrix granuli</name>
    <dbReference type="NCBI Taxonomy" id="1499967"/>
    <lineage>
        <taxon>Bacteria</taxon>
        <taxon>Candidatus Moduliflexota</taxon>
        <taxon>Candidatus Vecturitrichia</taxon>
        <taxon>Candidatus Vecturitrichales</taxon>
        <taxon>Candidatus Vecturitrichaceae</taxon>
        <taxon>Candidatus Vecturithrix</taxon>
    </lineage>
</organism>
<gene>
    <name evidence="1" type="ORF">U27_03523</name>
</gene>
<accession>A0A081BW56</accession>
<evidence type="ECO:0000313" key="2">
    <source>
        <dbReference type="Proteomes" id="UP000030661"/>
    </source>
</evidence>
<dbReference type="EMBL" id="DF820464">
    <property type="protein sequence ID" value="GAK56561.1"/>
    <property type="molecule type" value="Genomic_DNA"/>
</dbReference>
<dbReference type="eggNOG" id="ENOG502Z7X8">
    <property type="taxonomic scope" value="Bacteria"/>
</dbReference>
<dbReference type="Proteomes" id="UP000030661">
    <property type="component" value="Unassembled WGS sequence"/>
</dbReference>
<dbReference type="AlphaFoldDB" id="A0A081BW56"/>
<sequence length="362" mass="43375">MSYTFQEALHAFKNDHIRELSLDPDGRRFLKLRSLSRNTLMDRLIHDHHLTIPDISGQRSFQFLYESPLHEQQIEQTIRNIYEEEREVRRASESQLVSELYRVASFDWGGLHQNSLEKTIVDNYVKRIKSYDELCENIDNRLYPSMKAYILCSWYNHWTSIIIEDIFKDHPHVLPAVGLIKKVDFFIQNVPFDLKVTYLPEGFIKEYRKEHHLRPELTLLKQFCRKQNLYFSQDLAEARLLEDLWSKVEDHPSEVARELITQLKHTRLQILQSVRDNPETLIRWLYENQGVRRFDASNRLFLVLVDENDFFGSWKLKRAKPLLDQEIHRYLDRITEFPGYNIDFEWDGEVYTTTADMILISH</sequence>
<reference evidence="1" key="1">
    <citation type="journal article" date="2015" name="PeerJ">
        <title>First genomic representation of candidate bacterial phylum KSB3 points to enhanced environmental sensing as a trigger of wastewater bulking.</title>
        <authorList>
            <person name="Sekiguchi Y."/>
            <person name="Ohashi A."/>
            <person name="Parks D.H."/>
            <person name="Yamauchi T."/>
            <person name="Tyson G.W."/>
            <person name="Hugenholtz P."/>
        </authorList>
    </citation>
    <scope>NUCLEOTIDE SEQUENCE [LARGE SCALE GENOMIC DNA]</scope>
</reference>
<dbReference type="STRING" id="1499967.U27_03523"/>
<keyword evidence="2" id="KW-1185">Reference proteome</keyword>
<proteinExistence type="predicted"/>
<dbReference type="HOGENOM" id="CLU_064062_0_0_0"/>
<name>A0A081BW56_VECG1</name>
<protein>
    <submittedName>
        <fullName evidence="1">Uncharacterized protein</fullName>
    </submittedName>
</protein>